<evidence type="ECO:0000313" key="1">
    <source>
        <dbReference type="EMBL" id="VBB41577.1"/>
    </source>
</evidence>
<name>A0A653A0L1_UNCDX</name>
<dbReference type="EMBL" id="UPXX01000004">
    <property type="protein sequence ID" value="VBB41577.1"/>
    <property type="molecule type" value="Genomic_DNA"/>
</dbReference>
<proteinExistence type="predicted"/>
<gene>
    <name evidence="1" type="ORF">TRIP_B120012</name>
</gene>
<dbReference type="AlphaFoldDB" id="A0A653A0L1"/>
<sequence>MIFATGLSQTVSQTCRKDQPISEGGVDLCDRFVTNSVANLSQRLIPFRQPVEQLVGFTLGDDQFSVHHRFQVSLQRASKMPSSS</sequence>
<reference evidence="1" key="1">
    <citation type="submission" date="2018-07" db="EMBL/GenBank/DDBJ databases">
        <authorList>
            <consortium name="Genoscope - CEA"/>
            <person name="William W."/>
        </authorList>
    </citation>
    <scope>NUCLEOTIDE SEQUENCE</scope>
    <source>
        <strain evidence="1">IK1</strain>
    </source>
</reference>
<accession>A0A653A0L1</accession>
<organism evidence="1">
    <name type="scientific">Uncultured Desulfatiglans sp</name>
    <dbReference type="NCBI Taxonomy" id="1748965"/>
    <lineage>
        <taxon>Bacteria</taxon>
        <taxon>Pseudomonadati</taxon>
        <taxon>Thermodesulfobacteriota</taxon>
        <taxon>Desulfobacteria</taxon>
        <taxon>Desulfatiglandales</taxon>
        <taxon>Desulfatiglandaceae</taxon>
        <taxon>Desulfatiglans</taxon>
        <taxon>environmental samples</taxon>
    </lineage>
</organism>
<protein>
    <submittedName>
        <fullName evidence="1">Uncharacterized protein</fullName>
    </submittedName>
</protein>